<dbReference type="EMBL" id="WNXD01000002">
    <property type="protein sequence ID" value="MBB2145761.1"/>
    <property type="molecule type" value="Genomic_DNA"/>
</dbReference>
<evidence type="ECO:0000313" key="3">
    <source>
        <dbReference type="EMBL" id="MBB2145761.1"/>
    </source>
</evidence>
<name>A0A923DXC3_9SPHI</name>
<keyword evidence="1" id="KW-1133">Transmembrane helix</keyword>
<keyword evidence="4" id="KW-1185">Reference proteome</keyword>
<dbReference type="RefSeq" id="WP_182922452.1">
    <property type="nucleotide sequence ID" value="NZ_WNXD01000002.1"/>
</dbReference>
<proteinExistence type="predicted"/>
<dbReference type="Pfam" id="PF12508">
    <property type="entry name" value="Transposon_TraM"/>
    <property type="match status" value="1"/>
</dbReference>
<dbReference type="InterPro" id="IPR055407">
    <property type="entry name" value="TraM_C"/>
</dbReference>
<dbReference type="AlphaFoldDB" id="A0A923DXC3"/>
<comment type="caution">
    <text evidence="3">The sequence shown here is derived from an EMBL/GenBank/DDBJ whole genome shotgun (WGS) entry which is preliminary data.</text>
</comment>
<reference evidence="3" key="1">
    <citation type="submission" date="2019-11" db="EMBL/GenBank/DDBJ databases">
        <title>Description of Pedobacter sp. LMG 31464T.</title>
        <authorList>
            <person name="Carlier A."/>
            <person name="Qi S."/>
            <person name="Vandamme P."/>
        </authorList>
    </citation>
    <scope>NUCLEOTIDE SEQUENCE</scope>
    <source>
        <strain evidence="3">LMG 31464</strain>
    </source>
</reference>
<dbReference type="Proteomes" id="UP000601055">
    <property type="component" value="Unassembled WGS sequence"/>
</dbReference>
<organism evidence="3 4">
    <name type="scientific">Pedobacter planticolens</name>
    <dbReference type="NCBI Taxonomy" id="2679964"/>
    <lineage>
        <taxon>Bacteria</taxon>
        <taxon>Pseudomonadati</taxon>
        <taxon>Bacteroidota</taxon>
        <taxon>Sphingobacteriia</taxon>
        <taxon>Sphingobacteriales</taxon>
        <taxon>Sphingobacteriaceae</taxon>
        <taxon>Pedobacter</taxon>
    </lineage>
</organism>
<keyword evidence="1" id="KW-0812">Transmembrane</keyword>
<feature type="domain" description="Conjugative transposon TraM C-terminal" evidence="2">
    <location>
        <begin position="202"/>
        <end position="345"/>
    </location>
</feature>
<accession>A0A923DXC3</accession>
<sequence length="350" mass="37491">METIKKTRDKRKILLVLPLMLLPFMALAFYALSGGRGQVVDPLLASKGINTALPDANFKAEEPVDKMGFYAKAGKDTSAENSVSGIAGKLGFGAEDEKTSEINAKLEALNKEINSPPVNVGGGKSPAYTQAPKQNDAGIKTDVDRLEQMMKSMQEGKQKDPEMEQMNSVLEKILDIQNPVRAQQKVLGRIYSGQDLEKFSAITAVIDGNQKVVQGAAVKLRLTDSVLLSGVMIPKGHLLFGLCKITNQRLLLDIKNVRLGSQIIPVDLSVYSLDGMPGIDAPDAVFRNAAAMGAADGISGVSMYGMEGVGGELAGAGIDAAKSLLSKRVRVVKVKLKDDLPILLRDNSRK</sequence>
<evidence type="ECO:0000313" key="4">
    <source>
        <dbReference type="Proteomes" id="UP000601055"/>
    </source>
</evidence>
<gene>
    <name evidence="3" type="primary">traM</name>
    <name evidence="3" type="ORF">GM921_09705</name>
</gene>
<evidence type="ECO:0000256" key="1">
    <source>
        <dbReference type="SAM" id="Phobius"/>
    </source>
</evidence>
<keyword evidence="1" id="KW-0472">Membrane</keyword>
<feature type="transmembrane region" description="Helical" evidence="1">
    <location>
        <begin position="12"/>
        <end position="32"/>
    </location>
</feature>
<protein>
    <submittedName>
        <fullName evidence="3">Conjugative transposon protein TraM</fullName>
    </submittedName>
</protein>
<evidence type="ECO:0000259" key="2">
    <source>
        <dbReference type="Pfam" id="PF12508"/>
    </source>
</evidence>